<dbReference type="AlphaFoldDB" id="A0A6S6WR43"/>
<evidence type="ECO:0000313" key="2">
    <source>
        <dbReference type="Proteomes" id="UP000481517"/>
    </source>
</evidence>
<keyword evidence="2" id="KW-1185">Reference proteome</keyword>
<name>A0A6S6WR43_9GAMM</name>
<accession>A0A6S6WR43</accession>
<proteinExistence type="predicted"/>
<sequence>MLDLPLNWQGELLSTQGPQQIWRIERPALPDLAVLGCQVEELPAVGFWCEHRGVMWLLQSQGEEIWLTRVSMVANTAQQSAHNWRGRQLQSVKDRGQQLNIYWSQQHPQQLYQFVQFRYLSRRPRLLELSHGRFYLSLQRPIEELFLYVQNGSTLVLSALPNGPSER</sequence>
<dbReference type="EMBL" id="CADCXY010000009">
    <property type="protein sequence ID" value="CAB0152020.1"/>
    <property type="molecule type" value="Genomic_DNA"/>
</dbReference>
<organism evidence="1 2">
    <name type="scientific">Pseudidiomarina piscicola</name>
    <dbReference type="NCBI Taxonomy" id="2614830"/>
    <lineage>
        <taxon>Bacteria</taxon>
        <taxon>Pseudomonadati</taxon>
        <taxon>Pseudomonadota</taxon>
        <taxon>Gammaproteobacteria</taxon>
        <taxon>Alteromonadales</taxon>
        <taxon>Idiomarinaceae</taxon>
        <taxon>Pseudidiomarina</taxon>
    </lineage>
</organism>
<evidence type="ECO:0000313" key="1">
    <source>
        <dbReference type="EMBL" id="CAB0152020.1"/>
    </source>
</evidence>
<reference evidence="1 2" key="1">
    <citation type="submission" date="2020-02" db="EMBL/GenBank/DDBJ databases">
        <authorList>
            <person name="Rodrigo-Torres L."/>
            <person name="Arahal R. D."/>
            <person name="Lucena T."/>
        </authorList>
    </citation>
    <scope>NUCLEOTIDE SEQUENCE [LARGE SCALE GENOMIC DNA]</scope>
    <source>
        <strain evidence="1 2">CECT 9734</strain>
    </source>
</reference>
<dbReference type="Proteomes" id="UP000481517">
    <property type="component" value="Unassembled WGS sequence"/>
</dbReference>
<gene>
    <name evidence="1" type="ORF">PSI9734_02368</name>
</gene>
<protein>
    <submittedName>
        <fullName evidence="1">Uncharacterized protein</fullName>
    </submittedName>
</protein>